<evidence type="ECO:0000259" key="2">
    <source>
        <dbReference type="Pfam" id="PF01757"/>
    </source>
</evidence>
<evidence type="ECO:0000313" key="3">
    <source>
        <dbReference type="EMBL" id="QFJ56311.1"/>
    </source>
</evidence>
<sequence length="220" mass="26198">MLYKKIKKLIVPYICYSFIVYIVFSIANLFSRMNGILDRAGYGKITFIEWIKGLLSGENLYCQHLWYIYSLFILSIISFALLKLVGNKYKYILFMITFICWYFFSNSEYYDVVWKTSMRGIWYAAGTLMNKEFLTYRKNRVYVMICLPCLVLLKWYTEISNVKYNIEQFLDLIIILGIVLAFLTLSFYIDLNGGKRITWLGKHTFPIYIFHQPFLVLDLV</sequence>
<keyword evidence="1" id="KW-0812">Transmembrane</keyword>
<feature type="transmembrane region" description="Helical" evidence="1">
    <location>
        <begin position="64"/>
        <end position="82"/>
    </location>
</feature>
<protein>
    <submittedName>
        <fullName evidence="3">Acyltransferase</fullName>
    </submittedName>
</protein>
<organism evidence="3 4">
    <name type="scientific">Pseudobutyrivibrio xylanivorans</name>
    <dbReference type="NCBI Taxonomy" id="185007"/>
    <lineage>
        <taxon>Bacteria</taxon>
        <taxon>Bacillati</taxon>
        <taxon>Bacillota</taxon>
        <taxon>Clostridia</taxon>
        <taxon>Lachnospirales</taxon>
        <taxon>Lachnospiraceae</taxon>
        <taxon>Pseudobutyrivibrio</taxon>
    </lineage>
</organism>
<gene>
    <name evidence="3" type="ORF">FXF36_15445</name>
</gene>
<feature type="transmembrane region" description="Helical" evidence="1">
    <location>
        <begin position="169"/>
        <end position="189"/>
    </location>
</feature>
<keyword evidence="3" id="KW-0614">Plasmid</keyword>
<name>A0A5P6VW97_PSEXY</name>
<evidence type="ECO:0000256" key="1">
    <source>
        <dbReference type="SAM" id="Phobius"/>
    </source>
</evidence>
<accession>A0A5P6VW97</accession>
<feature type="domain" description="Acyltransferase 3" evidence="2">
    <location>
        <begin position="1"/>
        <end position="217"/>
    </location>
</feature>
<dbReference type="Pfam" id="PF01757">
    <property type="entry name" value="Acyl_transf_3"/>
    <property type="match status" value="1"/>
</dbReference>
<evidence type="ECO:0000313" key="4">
    <source>
        <dbReference type="Proteomes" id="UP000327030"/>
    </source>
</evidence>
<keyword evidence="3" id="KW-0808">Transferase</keyword>
<reference evidence="4" key="1">
    <citation type="submission" date="2019-08" db="EMBL/GenBank/DDBJ databases">
        <title>Complete Genome Sequence of the Polysaccharide-Degrading Rumen Bacterium Pseudobutyrivibrio xylanivorans MA3014.</title>
        <authorList>
            <person name="Palevich N."/>
            <person name="Maclean P.H."/>
            <person name="Kelly W.J."/>
            <person name="Leahy S.C."/>
            <person name="Rakonjac J."/>
            <person name="Attwood G.T."/>
        </authorList>
    </citation>
    <scope>NUCLEOTIDE SEQUENCE [LARGE SCALE GENOMIC DNA]</scope>
    <source>
        <strain evidence="4">MA3014</strain>
        <plasmid evidence="4">pnp95</plasmid>
    </source>
</reference>
<dbReference type="InterPro" id="IPR002656">
    <property type="entry name" value="Acyl_transf_3_dom"/>
</dbReference>
<dbReference type="EMBL" id="CP043029">
    <property type="protein sequence ID" value="QFJ56311.1"/>
    <property type="molecule type" value="Genomic_DNA"/>
</dbReference>
<keyword evidence="1" id="KW-1133">Transmembrane helix</keyword>
<geneLocation type="plasmid" evidence="4">
    <name>pnp95</name>
</geneLocation>
<dbReference type="OrthoDB" id="9807591at2"/>
<proteinExistence type="predicted"/>
<keyword evidence="3" id="KW-0012">Acyltransferase</keyword>
<feature type="transmembrane region" description="Helical" evidence="1">
    <location>
        <begin position="9"/>
        <end position="30"/>
    </location>
</feature>
<feature type="transmembrane region" description="Helical" evidence="1">
    <location>
        <begin position="139"/>
        <end position="157"/>
    </location>
</feature>
<dbReference type="KEGG" id="pxv:FXF36_15445"/>
<dbReference type="AlphaFoldDB" id="A0A5P6VW97"/>
<keyword evidence="1" id="KW-0472">Membrane</keyword>
<dbReference type="Proteomes" id="UP000327030">
    <property type="component" value="Plasmid pNP95"/>
</dbReference>
<dbReference type="GO" id="GO:0016747">
    <property type="term" value="F:acyltransferase activity, transferring groups other than amino-acyl groups"/>
    <property type="evidence" value="ECO:0007669"/>
    <property type="project" value="InterPro"/>
</dbReference>